<dbReference type="InterPro" id="IPR011765">
    <property type="entry name" value="Pept_M16_N"/>
</dbReference>
<reference evidence="2 3" key="1">
    <citation type="submission" date="2019-11" db="EMBL/GenBank/DDBJ databases">
        <title>Draft genome sequence of Blautia luti DSM 14534T, isolated from human stool.</title>
        <authorList>
            <person name="Ortiz R."/>
            <person name="Melis-Arcos F."/>
            <person name="Covarrubias P."/>
            <person name="Cardenas J.P."/>
            <person name="Perez-Donoso J."/>
            <person name="Almonacid D."/>
        </authorList>
    </citation>
    <scope>NUCLEOTIDE SEQUENCE [LARGE SCALE GENOMIC DNA]</scope>
    <source>
        <strain evidence="2 3">DSM 14534</strain>
    </source>
</reference>
<dbReference type="InterPro" id="IPR007863">
    <property type="entry name" value="Peptidase_M16_C"/>
</dbReference>
<dbReference type="Pfam" id="PF22516">
    <property type="entry name" value="PreP_C"/>
    <property type="match status" value="1"/>
</dbReference>
<sequence>MNKDNLTAYEVVKEEDLTDIHSKGWLLRHKKTGARVMLIENDDENKVFNIAFRTPPKDSTGVAHILEHSVLCGSREFPLKDPFVELVKGSLNTFLNAMTYPDKTCYPVASCNDQDFQNLMHVYLDAVFYPNIYKREEIFRQEGWNYHLESKEGPLKYNGVVYNEMKGAFSSPDEVLEREIMNHLFPDTPYGCESGGDPKNIPDLSYENFLNFHRTFYHPSNSYIYLYGNMDMEEKLAFLDEHYLSGFDALDVDSQIREQGAFAACQDVTLEYPVAENEGEEDNTYLSYNMVTGNTLDSQRNMAFEVLDYALLSAPGAPLKQALLDAGIGKDIYGAYEDGILQPYFSVVAKGSNPDKKEEFVSIIRKVLTDIAENGIDKKAIEAGINYFEFRYREADFSSYPKGLMYSLDILGDWLYEEDHPFSQVQQLEVFEQLKKAVNEGYFENLIRTYLLENPHGCVLTLVPKKGLAAQREKELEEKLEAYRSSLSDAELEAMVQKTQALEAYQEAGEEPGALECIPMLKRSDIKKEAGTLKNEELSVDDSLFLYHDVCTNGIGYVDMMFKTDSIAPEQIPYLGLLKSVLGYVDTQAHTYGELFNEINASTGGISCGVEVFDRADSTEEFQALFSIRGKALYPKLGFLFKMAEEILGTSKVEDTKRLYEIIAAVKSRAQASLTGAGHSTAVLRATSYSSPMAAFQDEMAGIGYYQFIEKLEKDFDQQKDLIVQELRKLMKMILRPENFMISYTGERESLEEVKKLAAHIRQGLNTEPVEKSEKKLICTRKNEGFKTSGQVQFVAQTGNFKKKGLEYTGALDILKVILSYDYLWMNLRVKGGAYGCMSGFKRNGESYLVSYRDPHLKRTLEVYQGVVDYIRNFQADERDMTKYIIGTISGKDVPKTPQMKGSVSKTAYFCGVTEEMLQKERNQILNASVEDIRALADIVKAVLDAEQICVVGSESKVEGASDILMEVKSLINC</sequence>
<dbReference type="Pfam" id="PF08367">
    <property type="entry name" value="M16C_assoc"/>
    <property type="match status" value="1"/>
</dbReference>
<dbReference type="InterPro" id="IPR013578">
    <property type="entry name" value="Peptidase_M16C_assoc"/>
</dbReference>
<comment type="caution">
    <text evidence="2">The sequence shown here is derived from an EMBL/GenBank/DDBJ whole genome shotgun (WGS) entry which is preliminary data.</text>
</comment>
<dbReference type="Gene3D" id="3.30.830.10">
    <property type="entry name" value="Metalloenzyme, LuxS/M16 peptidase-like"/>
    <property type="match status" value="4"/>
</dbReference>
<protein>
    <submittedName>
        <fullName evidence="2">Insulinase family protein</fullName>
    </submittedName>
</protein>
<evidence type="ECO:0000313" key="2">
    <source>
        <dbReference type="EMBL" id="MTD60306.1"/>
    </source>
</evidence>
<proteinExistence type="predicted"/>
<dbReference type="EMBL" id="WMBC01000002">
    <property type="protein sequence ID" value="MTD60306.1"/>
    <property type="molecule type" value="Genomic_DNA"/>
</dbReference>
<dbReference type="PANTHER" id="PTHR43016">
    <property type="entry name" value="PRESEQUENCE PROTEASE"/>
    <property type="match status" value="1"/>
</dbReference>
<evidence type="ECO:0000313" key="3">
    <source>
        <dbReference type="Proteomes" id="UP000437824"/>
    </source>
</evidence>
<feature type="domain" description="Peptidase M16C associated" evidence="1">
    <location>
        <begin position="462"/>
        <end position="712"/>
    </location>
</feature>
<dbReference type="InterPro" id="IPR055130">
    <property type="entry name" value="PreP_C"/>
</dbReference>
<accession>A0A844GE40</accession>
<dbReference type="InterPro" id="IPR011249">
    <property type="entry name" value="Metalloenz_LuxS/M16"/>
</dbReference>
<dbReference type="Proteomes" id="UP000437824">
    <property type="component" value="Unassembled WGS sequence"/>
</dbReference>
<dbReference type="RefSeq" id="WP_154779709.1">
    <property type="nucleotide sequence ID" value="NZ_WMBC01000002.1"/>
</dbReference>
<dbReference type="Pfam" id="PF05193">
    <property type="entry name" value="Peptidase_M16_C"/>
    <property type="match status" value="1"/>
</dbReference>
<dbReference type="GO" id="GO:0004222">
    <property type="term" value="F:metalloendopeptidase activity"/>
    <property type="evidence" value="ECO:0007669"/>
    <property type="project" value="TreeGrafter"/>
</dbReference>
<dbReference type="SUPFAM" id="SSF63411">
    <property type="entry name" value="LuxS/MPP-like metallohydrolase"/>
    <property type="match status" value="4"/>
</dbReference>
<gene>
    <name evidence="2" type="ORF">GKZ57_03275</name>
</gene>
<dbReference type="GO" id="GO:0016485">
    <property type="term" value="P:protein processing"/>
    <property type="evidence" value="ECO:0007669"/>
    <property type="project" value="TreeGrafter"/>
</dbReference>
<dbReference type="PANTHER" id="PTHR43016:SF13">
    <property type="entry name" value="PRESEQUENCE PROTEASE, MITOCHONDRIAL"/>
    <property type="match status" value="1"/>
</dbReference>
<dbReference type="FunFam" id="3.30.830.10:FF:000034">
    <property type="entry name" value="presequence protease 1, chloroplastic/mitochondrial"/>
    <property type="match status" value="1"/>
</dbReference>
<dbReference type="GO" id="GO:0046872">
    <property type="term" value="F:metal ion binding"/>
    <property type="evidence" value="ECO:0007669"/>
    <property type="project" value="InterPro"/>
</dbReference>
<dbReference type="SMART" id="SM01264">
    <property type="entry name" value="M16C_associated"/>
    <property type="match status" value="1"/>
</dbReference>
<dbReference type="Pfam" id="PF00675">
    <property type="entry name" value="Peptidase_M16"/>
    <property type="match status" value="1"/>
</dbReference>
<name>A0A844GE40_9FIRM</name>
<organism evidence="2 3">
    <name type="scientific">Blautia luti DSM 14534 = JCM 17040</name>
    <dbReference type="NCBI Taxonomy" id="649762"/>
    <lineage>
        <taxon>Bacteria</taxon>
        <taxon>Bacillati</taxon>
        <taxon>Bacillota</taxon>
        <taxon>Clostridia</taxon>
        <taxon>Lachnospirales</taxon>
        <taxon>Lachnospiraceae</taxon>
        <taxon>Blautia</taxon>
    </lineage>
</organism>
<evidence type="ECO:0000259" key="1">
    <source>
        <dbReference type="SMART" id="SM01264"/>
    </source>
</evidence>
<dbReference type="AlphaFoldDB" id="A0A844GE40"/>